<evidence type="ECO:0000259" key="2">
    <source>
        <dbReference type="Pfam" id="PF00496"/>
    </source>
</evidence>
<name>A0A516KEM9_9BACI</name>
<evidence type="ECO:0000313" key="4">
    <source>
        <dbReference type="EMBL" id="QDP39862.1"/>
    </source>
</evidence>
<dbReference type="GO" id="GO:1904680">
    <property type="term" value="F:peptide transmembrane transporter activity"/>
    <property type="evidence" value="ECO:0007669"/>
    <property type="project" value="TreeGrafter"/>
</dbReference>
<evidence type="ECO:0000259" key="3">
    <source>
        <dbReference type="Pfam" id="PF12793"/>
    </source>
</evidence>
<gene>
    <name evidence="4" type="ORF">FN924_06590</name>
</gene>
<dbReference type="PANTHER" id="PTHR30290:SF72">
    <property type="entry name" value="HTH-TYPE TRANSCRIPTIONAL REGULATOR SGRR"/>
    <property type="match status" value="1"/>
</dbReference>
<dbReference type="InterPro" id="IPR000914">
    <property type="entry name" value="SBP_5_dom"/>
</dbReference>
<dbReference type="EMBL" id="CP041666">
    <property type="protein sequence ID" value="QDP39862.1"/>
    <property type="molecule type" value="Genomic_DNA"/>
</dbReference>
<evidence type="ECO:0008006" key="6">
    <source>
        <dbReference type="Google" id="ProtNLM"/>
    </source>
</evidence>
<organism evidence="4 5">
    <name type="scientific">Radiobacillus deserti</name>
    <dbReference type="NCBI Taxonomy" id="2594883"/>
    <lineage>
        <taxon>Bacteria</taxon>
        <taxon>Bacillati</taxon>
        <taxon>Bacillota</taxon>
        <taxon>Bacilli</taxon>
        <taxon>Bacillales</taxon>
        <taxon>Bacillaceae</taxon>
        <taxon>Radiobacillus</taxon>
    </lineage>
</organism>
<dbReference type="Gene3D" id="3.10.105.10">
    <property type="entry name" value="Dipeptide-binding Protein, Domain 3"/>
    <property type="match status" value="1"/>
</dbReference>
<dbReference type="GO" id="GO:0003677">
    <property type="term" value="F:DNA binding"/>
    <property type="evidence" value="ECO:0007669"/>
    <property type="project" value="UniProtKB-KW"/>
</dbReference>
<dbReference type="Proteomes" id="UP000315215">
    <property type="component" value="Chromosome"/>
</dbReference>
<dbReference type="OrthoDB" id="5894719at2"/>
<keyword evidence="5" id="KW-1185">Reference proteome</keyword>
<dbReference type="AlphaFoldDB" id="A0A516KEM9"/>
<dbReference type="SUPFAM" id="SSF53850">
    <property type="entry name" value="Periplasmic binding protein-like II"/>
    <property type="match status" value="1"/>
</dbReference>
<accession>A0A516KEM9</accession>
<dbReference type="InterPro" id="IPR025370">
    <property type="entry name" value="SgrR_HTH_N"/>
</dbReference>
<dbReference type="KEGG" id="aqt:FN924_06590"/>
<feature type="domain" description="Transcriptional regulator SgrR N-terminal HTH" evidence="3">
    <location>
        <begin position="4"/>
        <end position="98"/>
    </location>
</feature>
<dbReference type="PANTHER" id="PTHR30290">
    <property type="entry name" value="PERIPLASMIC BINDING COMPONENT OF ABC TRANSPORTER"/>
    <property type="match status" value="1"/>
</dbReference>
<evidence type="ECO:0000256" key="1">
    <source>
        <dbReference type="ARBA" id="ARBA00023125"/>
    </source>
</evidence>
<sequence>MKPLDYYEHLYAHIQQTNKEIPIPIEQLASLFICSRRNVKLILNKFQDNGWITWKHGIGRGNVSHIILNFTFHQLVLSEAKQMAHTHPIDICMAFIRKKSVPVEIQKEYVTWIFSDDLYHTEQERDRIQFPSYRALQTLDPVYVNRRTENHFMRHMYQQLVKFDKNNGVHVPSIAHYWEHNGTYTIWRFHLRKGIMFHNHSELTAEDVAFSFQRLSHLNSPYKWMIKYLERIQVDSIHQVSFYFLEPTPFFLHVVSSLGGSILTPSENESSSIGTGPFKLSKLNDEKLKLSIHNRYSGYRPFLDEVVMFFFPELYDNKYASEHMLEHADLFPYPYVQKQKDDYQQKTMIDRGSKLLTFNRKQGLLAKDEKLRKALYHALSPEKMISTLKGNRYVPAFRLLREWESEITNQRHKSLSKTALEESTYQGETLHLYTYSGAGNELDAQWIKTELETLEVCLCIHVLSYDSLFSTDLAKEADLLLAEQLGDENLIYSCLGTFLGNHSIWSFHLPTKVMEEIEKQLQTNRTTNELLQSLQKVEETLFHEYSFSCLYRLQQYAIFPAHVKHIKLNALGWVDYSSLWIT</sequence>
<proteinExistence type="predicted"/>
<dbReference type="Pfam" id="PF00496">
    <property type="entry name" value="SBP_bac_5"/>
    <property type="match status" value="1"/>
</dbReference>
<dbReference type="RefSeq" id="WP_143892873.1">
    <property type="nucleotide sequence ID" value="NZ_CP041666.1"/>
</dbReference>
<dbReference type="Gene3D" id="3.40.190.10">
    <property type="entry name" value="Periplasmic binding protein-like II"/>
    <property type="match status" value="1"/>
</dbReference>
<dbReference type="InterPro" id="IPR039424">
    <property type="entry name" value="SBP_5"/>
</dbReference>
<feature type="domain" description="Solute-binding protein family 5" evidence="2">
    <location>
        <begin position="171"/>
        <end position="480"/>
    </location>
</feature>
<reference evidence="4 5" key="1">
    <citation type="submission" date="2019-07" db="EMBL/GenBank/DDBJ databases">
        <authorList>
            <person name="Li J."/>
        </authorList>
    </citation>
    <scope>NUCLEOTIDE SEQUENCE [LARGE SCALE GENOMIC DNA]</scope>
    <source>
        <strain evidence="4 5">TKL69</strain>
    </source>
</reference>
<evidence type="ECO:0000313" key="5">
    <source>
        <dbReference type="Proteomes" id="UP000315215"/>
    </source>
</evidence>
<dbReference type="GO" id="GO:0015833">
    <property type="term" value="P:peptide transport"/>
    <property type="evidence" value="ECO:0007669"/>
    <property type="project" value="TreeGrafter"/>
</dbReference>
<dbReference type="Pfam" id="PF12793">
    <property type="entry name" value="SgrR_N"/>
    <property type="match status" value="1"/>
</dbReference>
<protein>
    <recommendedName>
        <fullName evidence="6">SgrR family transcriptional regulator</fullName>
    </recommendedName>
</protein>
<keyword evidence="1" id="KW-0238">DNA-binding</keyword>